<evidence type="ECO:0008006" key="3">
    <source>
        <dbReference type="Google" id="ProtNLM"/>
    </source>
</evidence>
<dbReference type="InParanoid" id="A0A212R5B3"/>
<proteinExistence type="predicted"/>
<gene>
    <name evidence="1" type="ORF">SAMN02746019_00010620</name>
</gene>
<sequence>MVKNDVITHAEDPANPWYTPEGDACGRHANVMVSSSATASDAYAIDVWMQAPFHAVGMLDPRLLRVGYGAYREADGGWQMGAALDVLRGWEGIPEGIAFPIRWPGEGTTTFLRAFEVGEYPDPLAHCGYSAPAGLPILMLFGTGSFTPSITAHQLLRDGTPVAHCVFDETTYTHPDSAQRSLGRAILNSRDAVVILPRDPLGPGSRYTVSITVNGRSYTWSFFVAAGASATAIVPEAQVR</sequence>
<organism evidence="1 2">
    <name type="scientific">Thermoflexus hugenholtzii JAD2</name>
    <dbReference type="NCBI Taxonomy" id="877466"/>
    <lineage>
        <taxon>Bacteria</taxon>
        <taxon>Bacillati</taxon>
        <taxon>Chloroflexota</taxon>
        <taxon>Thermoflexia</taxon>
        <taxon>Thermoflexales</taxon>
        <taxon>Thermoflexaceae</taxon>
        <taxon>Thermoflexus</taxon>
    </lineage>
</organism>
<dbReference type="Proteomes" id="UP000197025">
    <property type="component" value="Unassembled WGS sequence"/>
</dbReference>
<protein>
    <recommendedName>
        <fullName evidence="3">Cysteine-rich secretory protein family protein</fullName>
    </recommendedName>
</protein>
<accession>A0A212R5B3</accession>
<dbReference type="EMBL" id="FYEK01000029">
    <property type="protein sequence ID" value="SNB67239.1"/>
    <property type="molecule type" value="Genomic_DNA"/>
</dbReference>
<dbReference type="OrthoDB" id="161972at2"/>
<evidence type="ECO:0000313" key="1">
    <source>
        <dbReference type="EMBL" id="SNB67239.1"/>
    </source>
</evidence>
<evidence type="ECO:0000313" key="2">
    <source>
        <dbReference type="Proteomes" id="UP000197025"/>
    </source>
</evidence>
<name>A0A212R5B3_9CHLR</name>
<dbReference type="RefSeq" id="WP_088571475.1">
    <property type="nucleotide sequence ID" value="NZ_FYEK01000029.1"/>
</dbReference>
<dbReference type="AlphaFoldDB" id="A0A212R5B3"/>
<keyword evidence="2" id="KW-1185">Reference proteome</keyword>
<reference evidence="2" key="1">
    <citation type="submission" date="2017-06" db="EMBL/GenBank/DDBJ databases">
        <authorList>
            <person name="Varghese N."/>
            <person name="Submissions S."/>
        </authorList>
    </citation>
    <scope>NUCLEOTIDE SEQUENCE [LARGE SCALE GENOMIC DNA]</scope>
    <source>
        <strain evidence="2">JAD2</strain>
    </source>
</reference>